<proteinExistence type="predicted"/>
<dbReference type="Gene3D" id="1.20.1260.10">
    <property type="match status" value="1"/>
</dbReference>
<dbReference type="EMBL" id="JALBUF010000008">
    <property type="protein sequence ID" value="MCI0184045.1"/>
    <property type="molecule type" value="Genomic_DNA"/>
</dbReference>
<dbReference type="InterPro" id="IPR011882">
    <property type="entry name" value="PaaC"/>
</dbReference>
<dbReference type="InterPro" id="IPR012347">
    <property type="entry name" value="Ferritin-like"/>
</dbReference>
<dbReference type="RefSeq" id="WP_241715231.1">
    <property type="nucleotide sequence ID" value="NZ_JALBUF010000008.1"/>
</dbReference>
<dbReference type="InterPro" id="IPR007814">
    <property type="entry name" value="PaaA_PaaC"/>
</dbReference>
<dbReference type="AlphaFoldDB" id="A0A9X2AE10"/>
<gene>
    <name evidence="1" type="primary">paaC</name>
    <name evidence="1" type="ORF">MM817_02340</name>
</gene>
<dbReference type="PANTHER" id="PTHR30458:SF0">
    <property type="entry name" value="1,2-PHENYLACETYL-COA EPOXIDASE, SUBUNIT C"/>
    <property type="match status" value="1"/>
</dbReference>
<dbReference type="InterPro" id="IPR009078">
    <property type="entry name" value="Ferritin-like_SF"/>
</dbReference>
<dbReference type="InterPro" id="IPR052703">
    <property type="entry name" value="Aromatic_CoA_ox/epox"/>
</dbReference>
<accession>A0A9X2AE10</accession>
<dbReference type="Proteomes" id="UP001139263">
    <property type="component" value="Unassembled WGS sequence"/>
</dbReference>
<keyword evidence="2" id="KW-1185">Reference proteome</keyword>
<dbReference type="GO" id="GO:0005829">
    <property type="term" value="C:cytosol"/>
    <property type="evidence" value="ECO:0007669"/>
    <property type="project" value="TreeGrafter"/>
</dbReference>
<dbReference type="Pfam" id="PF05138">
    <property type="entry name" value="PaaA_PaaC"/>
    <property type="match status" value="1"/>
</dbReference>
<evidence type="ECO:0000313" key="1">
    <source>
        <dbReference type="EMBL" id="MCI0184045.1"/>
    </source>
</evidence>
<evidence type="ECO:0000313" key="2">
    <source>
        <dbReference type="Proteomes" id="UP001139263"/>
    </source>
</evidence>
<dbReference type="PANTHER" id="PTHR30458">
    <property type="entry name" value="PHENYLACETIC ACID DEGRADATION PROTEIN PAA"/>
    <property type="match status" value="1"/>
</dbReference>
<comment type="caution">
    <text evidence="1">The sequence shown here is derived from an EMBL/GenBank/DDBJ whole genome shotgun (WGS) entry which is preliminary data.</text>
</comment>
<organism evidence="1 2">
    <name type="scientific">Sulfoacidibacillus ferrooxidans</name>
    <dbReference type="NCBI Taxonomy" id="2005001"/>
    <lineage>
        <taxon>Bacteria</taxon>
        <taxon>Bacillati</taxon>
        <taxon>Bacillota</taxon>
        <taxon>Bacilli</taxon>
        <taxon>Bacillales</taxon>
        <taxon>Alicyclobacillaceae</taxon>
        <taxon>Sulfoacidibacillus</taxon>
    </lineage>
</organism>
<dbReference type="SUPFAM" id="SSF47240">
    <property type="entry name" value="Ferritin-like"/>
    <property type="match status" value="1"/>
</dbReference>
<dbReference type="NCBIfam" id="TIGR02158">
    <property type="entry name" value="PA_CoA_Oxy3"/>
    <property type="match status" value="1"/>
</dbReference>
<name>A0A9X2AE10_9BACL</name>
<reference evidence="1" key="1">
    <citation type="submission" date="2022-03" db="EMBL/GenBank/DDBJ databases">
        <title>Draft Genome Sequence of Firmicute Strain S0AB, a Heterotrophic Iron/Sulfur-Oxidizing Extreme Acidophile.</title>
        <authorList>
            <person name="Vergara E."/>
            <person name="Pakostova E."/>
            <person name="Johnson D.B."/>
            <person name="Holmes D.S."/>
        </authorList>
    </citation>
    <scope>NUCLEOTIDE SEQUENCE</scope>
    <source>
        <strain evidence="1">S0AB</strain>
    </source>
</reference>
<protein>
    <submittedName>
        <fullName evidence="1">1,2-phenylacetyl-CoA epoxidase, subunit C</fullName>
    </submittedName>
</protein>
<dbReference type="GO" id="GO:0010124">
    <property type="term" value="P:phenylacetate catabolic process"/>
    <property type="evidence" value="ECO:0007669"/>
    <property type="project" value="InterPro"/>
</dbReference>
<sequence length="250" mass="28583">MNTALVAFLYQLADDEWIAGHRQSEWLGLAPDLEEDIAFSSIAQDEVGHANYFYGLLANELQTTADHEAFERPAAERRNAYMLELPNGDWAYTIVRSYFYNMFEQVRLQTLLESKIVALRQGADKMLREERYHTLHMQTWFERLLIVGGVAKAKTVRAICELWPYLDDLFSLGEDESDIIAQGIFTKTPAETYAIWEGIVRPLFIRVGYEWPGNPLQGQSLGRSGHHSKHLDNILSTMVEVSGTDVHATW</sequence>